<comment type="caution">
    <text evidence="1">The sequence shown here is derived from an EMBL/GenBank/DDBJ whole genome shotgun (WGS) entry which is preliminary data.</text>
</comment>
<gene>
    <name evidence="1" type="ORF">GRI65_00055</name>
</gene>
<dbReference type="EMBL" id="WTYL01000001">
    <property type="protein sequence ID" value="MXP42842.1"/>
    <property type="molecule type" value="Genomic_DNA"/>
</dbReference>
<organism evidence="1 2">
    <name type="scientific">Allopontixanthobacter sediminis</name>
    <dbReference type="NCBI Taxonomy" id="1689985"/>
    <lineage>
        <taxon>Bacteria</taxon>
        <taxon>Pseudomonadati</taxon>
        <taxon>Pseudomonadota</taxon>
        <taxon>Alphaproteobacteria</taxon>
        <taxon>Sphingomonadales</taxon>
        <taxon>Erythrobacteraceae</taxon>
        <taxon>Allopontixanthobacter</taxon>
    </lineage>
</organism>
<accession>A0A845AZI1</accession>
<proteinExistence type="predicted"/>
<reference evidence="1 2" key="1">
    <citation type="submission" date="2019-12" db="EMBL/GenBank/DDBJ databases">
        <title>Genomic-based taxomic classification of the family Erythrobacteraceae.</title>
        <authorList>
            <person name="Xu L."/>
        </authorList>
    </citation>
    <scope>NUCLEOTIDE SEQUENCE [LARGE SCALE GENOMIC DNA]</scope>
    <source>
        <strain evidence="1 2">KCTC 42453</strain>
    </source>
</reference>
<evidence type="ECO:0000313" key="1">
    <source>
        <dbReference type="EMBL" id="MXP42842.1"/>
    </source>
</evidence>
<dbReference type="Proteomes" id="UP000431922">
    <property type="component" value="Unassembled WGS sequence"/>
</dbReference>
<dbReference type="RefSeq" id="WP_160754509.1">
    <property type="nucleotide sequence ID" value="NZ_WTYL01000001.1"/>
</dbReference>
<protein>
    <submittedName>
        <fullName evidence="1">Uncharacterized protein</fullName>
    </submittedName>
</protein>
<dbReference type="AlphaFoldDB" id="A0A845AZI1"/>
<sequence>MANTPAKASKQSAKAPGLPVPCSIEDDVISLRGEPSDLVGIATIRHAEEPEESAFKLFTTDIAETRFGYLQRKRFAPLISSSLPNLGQVAPNLSLTRLPAPGQSGRVPVRLSLDPHTPPGNYEAQFDVAGSTQKAIIEVLAVERLSFAPRSLTITASPGEVVKVQLVITNEGNQSLTLGMLGMLVLQEEEQVCLSIQRALAAVKSSKEGEEHRIFLDSLARSLAEKKTDFGRVRLADGEVTLAGGESYCGMAEIHTPRDMAPGAQYRSLLKTRSGQLFVRITAQGRSKKAA</sequence>
<dbReference type="OrthoDB" id="7056740at2"/>
<name>A0A845AZI1_9SPHN</name>
<keyword evidence="2" id="KW-1185">Reference proteome</keyword>
<evidence type="ECO:0000313" key="2">
    <source>
        <dbReference type="Proteomes" id="UP000431922"/>
    </source>
</evidence>